<proteinExistence type="predicted"/>
<evidence type="ECO:0000313" key="2">
    <source>
        <dbReference type="Proteomes" id="UP000299102"/>
    </source>
</evidence>
<dbReference type="AlphaFoldDB" id="A0A4C1UHV2"/>
<keyword evidence="2" id="KW-1185">Reference proteome</keyword>
<comment type="caution">
    <text evidence="1">The sequence shown here is derived from an EMBL/GenBank/DDBJ whole genome shotgun (WGS) entry which is preliminary data.</text>
</comment>
<dbReference type="EMBL" id="BGZK01000171">
    <property type="protein sequence ID" value="GBP25677.1"/>
    <property type="molecule type" value="Genomic_DNA"/>
</dbReference>
<name>A0A4C1UHV2_EUMVA</name>
<dbReference type="Proteomes" id="UP000299102">
    <property type="component" value="Unassembled WGS sequence"/>
</dbReference>
<dbReference type="OrthoDB" id="407509at2759"/>
<accession>A0A4C1UHV2</accession>
<protein>
    <submittedName>
        <fullName evidence="1">Uncharacterized transposon-derived protein F52C9.6</fullName>
    </submittedName>
</protein>
<gene>
    <name evidence="1" type="ORF">EVAR_12154_1</name>
</gene>
<organism evidence="1 2">
    <name type="scientific">Eumeta variegata</name>
    <name type="common">Bagworm moth</name>
    <name type="synonym">Eumeta japonica</name>
    <dbReference type="NCBI Taxonomy" id="151549"/>
    <lineage>
        <taxon>Eukaryota</taxon>
        <taxon>Metazoa</taxon>
        <taxon>Ecdysozoa</taxon>
        <taxon>Arthropoda</taxon>
        <taxon>Hexapoda</taxon>
        <taxon>Insecta</taxon>
        <taxon>Pterygota</taxon>
        <taxon>Neoptera</taxon>
        <taxon>Endopterygota</taxon>
        <taxon>Lepidoptera</taxon>
        <taxon>Glossata</taxon>
        <taxon>Ditrysia</taxon>
        <taxon>Tineoidea</taxon>
        <taxon>Psychidae</taxon>
        <taxon>Oiketicinae</taxon>
        <taxon>Eumeta</taxon>
    </lineage>
</organism>
<sequence>MCILLVLVYGSETWPLTRNIINKLLICQHATERTMVGTKKTEKVGNVSFRDKTKVEDEAERIRKRKWKWAGHMIREKNKWSSHAIIPERWKDKDREATK</sequence>
<reference evidence="1 2" key="1">
    <citation type="journal article" date="2019" name="Commun. Biol.">
        <title>The bagworm genome reveals a unique fibroin gene that provides high tensile strength.</title>
        <authorList>
            <person name="Kono N."/>
            <person name="Nakamura H."/>
            <person name="Ohtoshi R."/>
            <person name="Tomita M."/>
            <person name="Numata K."/>
            <person name="Arakawa K."/>
        </authorList>
    </citation>
    <scope>NUCLEOTIDE SEQUENCE [LARGE SCALE GENOMIC DNA]</scope>
</reference>
<evidence type="ECO:0000313" key="1">
    <source>
        <dbReference type="EMBL" id="GBP25677.1"/>
    </source>
</evidence>